<name>A0A396IJC8_MEDTR</name>
<evidence type="ECO:0000313" key="2">
    <source>
        <dbReference type="Proteomes" id="UP000265566"/>
    </source>
</evidence>
<reference evidence="2" key="1">
    <citation type="journal article" date="2018" name="Nat. Plants">
        <title>Whole-genome landscape of Medicago truncatula symbiotic genes.</title>
        <authorList>
            <person name="Pecrix Y."/>
            <person name="Staton S.E."/>
            <person name="Sallet E."/>
            <person name="Lelandais-Briere C."/>
            <person name="Moreau S."/>
            <person name="Carrere S."/>
            <person name="Blein T."/>
            <person name="Jardinaud M.F."/>
            <person name="Latrasse D."/>
            <person name="Zouine M."/>
            <person name="Zahm M."/>
            <person name="Kreplak J."/>
            <person name="Mayjonade B."/>
            <person name="Satge C."/>
            <person name="Perez M."/>
            <person name="Cauet S."/>
            <person name="Marande W."/>
            <person name="Chantry-Darmon C."/>
            <person name="Lopez-Roques C."/>
            <person name="Bouchez O."/>
            <person name="Berard A."/>
            <person name="Debelle F."/>
            <person name="Munos S."/>
            <person name="Bendahmane A."/>
            <person name="Berges H."/>
            <person name="Niebel A."/>
            <person name="Buitink J."/>
            <person name="Frugier F."/>
            <person name="Benhamed M."/>
            <person name="Crespi M."/>
            <person name="Gouzy J."/>
            <person name="Gamas P."/>
        </authorList>
    </citation>
    <scope>NUCLEOTIDE SEQUENCE [LARGE SCALE GENOMIC DNA]</scope>
    <source>
        <strain evidence="2">cv. Jemalong A17</strain>
    </source>
</reference>
<protein>
    <submittedName>
        <fullName evidence="1">Uncharacterized protein</fullName>
    </submittedName>
</protein>
<proteinExistence type="predicted"/>
<gene>
    <name evidence="1" type="ORF">MtrunA17_Chr3g0083661</name>
</gene>
<dbReference type="EMBL" id="PSQE01000003">
    <property type="protein sequence ID" value="RHN65776.1"/>
    <property type="molecule type" value="Genomic_DNA"/>
</dbReference>
<comment type="caution">
    <text evidence="1">The sequence shown here is derived from an EMBL/GenBank/DDBJ whole genome shotgun (WGS) entry which is preliminary data.</text>
</comment>
<accession>A0A396IJC8</accession>
<sequence length="72" mass="8458">MSDFHSCHRMRTTKLNSLPEEGIAYQKLPIVRSKLEEEAKKIVVQDCSHFLHSYQQQNDRMSVVSRIRILLS</sequence>
<dbReference type="AlphaFoldDB" id="A0A396IJC8"/>
<organism evidence="1 2">
    <name type="scientific">Medicago truncatula</name>
    <name type="common">Barrel medic</name>
    <name type="synonym">Medicago tribuloides</name>
    <dbReference type="NCBI Taxonomy" id="3880"/>
    <lineage>
        <taxon>Eukaryota</taxon>
        <taxon>Viridiplantae</taxon>
        <taxon>Streptophyta</taxon>
        <taxon>Embryophyta</taxon>
        <taxon>Tracheophyta</taxon>
        <taxon>Spermatophyta</taxon>
        <taxon>Magnoliopsida</taxon>
        <taxon>eudicotyledons</taxon>
        <taxon>Gunneridae</taxon>
        <taxon>Pentapetalae</taxon>
        <taxon>rosids</taxon>
        <taxon>fabids</taxon>
        <taxon>Fabales</taxon>
        <taxon>Fabaceae</taxon>
        <taxon>Papilionoideae</taxon>
        <taxon>50 kb inversion clade</taxon>
        <taxon>NPAAA clade</taxon>
        <taxon>Hologalegina</taxon>
        <taxon>IRL clade</taxon>
        <taxon>Trifolieae</taxon>
        <taxon>Medicago</taxon>
    </lineage>
</organism>
<dbReference type="Gramene" id="rna13664">
    <property type="protein sequence ID" value="RHN65776.1"/>
    <property type="gene ID" value="gene13664"/>
</dbReference>
<dbReference type="Proteomes" id="UP000265566">
    <property type="component" value="Chromosome 3"/>
</dbReference>
<evidence type="ECO:0000313" key="1">
    <source>
        <dbReference type="EMBL" id="RHN65776.1"/>
    </source>
</evidence>